<dbReference type="NCBIfam" id="TIGR00750">
    <property type="entry name" value="lao"/>
    <property type="match status" value="1"/>
</dbReference>
<dbReference type="RefSeq" id="WP_145186299.1">
    <property type="nucleotide sequence ID" value="NZ_CP036290.1"/>
</dbReference>
<sequence>MSDARATETDALAAGVRRGDRAALARAITLVEGRRPDQEARAQELLAKLLPNAGGSARVAISGVPGVGKSTFIEALGCLLVERGLRVGVLAVDPSSSVSGGSIMGDKSRMHRLSQHELAYIRPSPSATTLGGVTRRTRETIVVLEAAGYDVVLVETVGVGQSEYAARDLVDLFCVLALPGAGDELQGIKRGILEVCDVIAVNKCDGERRLSAENAARQLMSALSTFGADPSDPPPPVLCVSALEGTGLAELWSLVEERIASERADGTLEARRRDQSERWMSERVREALERSFAEDPAVAALDAEVRRAVRAGELTPIQGAERLLAAYRG</sequence>
<gene>
    <name evidence="3" type="ORF">Pla163_16620</name>
</gene>
<reference evidence="3 4" key="1">
    <citation type="submission" date="2019-02" db="EMBL/GenBank/DDBJ databases">
        <title>Deep-cultivation of Planctomycetes and their phenomic and genomic characterization uncovers novel biology.</title>
        <authorList>
            <person name="Wiegand S."/>
            <person name="Jogler M."/>
            <person name="Boedeker C."/>
            <person name="Pinto D."/>
            <person name="Vollmers J."/>
            <person name="Rivas-Marin E."/>
            <person name="Kohn T."/>
            <person name="Peeters S.H."/>
            <person name="Heuer A."/>
            <person name="Rast P."/>
            <person name="Oberbeckmann S."/>
            <person name="Bunk B."/>
            <person name="Jeske O."/>
            <person name="Meyerdierks A."/>
            <person name="Storesund J.E."/>
            <person name="Kallscheuer N."/>
            <person name="Luecker S."/>
            <person name="Lage O.M."/>
            <person name="Pohl T."/>
            <person name="Merkel B.J."/>
            <person name="Hornburger P."/>
            <person name="Mueller R.-W."/>
            <person name="Bruemmer F."/>
            <person name="Labrenz M."/>
            <person name="Spormann A.M."/>
            <person name="Op den Camp H."/>
            <person name="Overmann J."/>
            <person name="Amann R."/>
            <person name="Jetten M.S.M."/>
            <person name="Mascher T."/>
            <person name="Medema M.H."/>
            <person name="Devos D.P."/>
            <person name="Kaster A.-K."/>
            <person name="Ovreas L."/>
            <person name="Rohde M."/>
            <person name="Galperin M.Y."/>
            <person name="Jogler C."/>
        </authorList>
    </citation>
    <scope>NUCLEOTIDE SEQUENCE [LARGE SCALE GENOMIC DNA]</scope>
    <source>
        <strain evidence="3 4">Pla163</strain>
    </source>
</reference>
<evidence type="ECO:0000313" key="4">
    <source>
        <dbReference type="Proteomes" id="UP000319342"/>
    </source>
</evidence>
<dbReference type="PANTHER" id="PTHR23408">
    <property type="entry name" value="METHYLMALONYL-COA MUTASE"/>
    <property type="match status" value="1"/>
</dbReference>
<dbReference type="NCBIfam" id="NF006958">
    <property type="entry name" value="PRK09435.1"/>
    <property type="match status" value="1"/>
</dbReference>
<proteinExistence type="inferred from homology"/>
<dbReference type="GO" id="GO:0003924">
    <property type="term" value="F:GTPase activity"/>
    <property type="evidence" value="ECO:0007669"/>
    <property type="project" value="InterPro"/>
</dbReference>
<dbReference type="Gene3D" id="3.40.50.300">
    <property type="entry name" value="P-loop containing nucleotide triphosphate hydrolases"/>
    <property type="match status" value="1"/>
</dbReference>
<dbReference type="SMART" id="SM00382">
    <property type="entry name" value="AAA"/>
    <property type="match status" value="1"/>
</dbReference>
<dbReference type="SUPFAM" id="SSF52540">
    <property type="entry name" value="P-loop containing nucleoside triphosphate hydrolases"/>
    <property type="match status" value="1"/>
</dbReference>
<dbReference type="OrthoDB" id="9778292at2"/>
<keyword evidence="3" id="KW-0378">Hydrolase</keyword>
<dbReference type="AlphaFoldDB" id="A0A518CZA1"/>
<dbReference type="PANTHER" id="PTHR23408:SF3">
    <property type="entry name" value="METHYLMALONIC ACIDURIA TYPE A PROTEIN, MITOCHONDRIAL"/>
    <property type="match status" value="1"/>
</dbReference>
<dbReference type="CDD" id="cd03114">
    <property type="entry name" value="MMAA-like"/>
    <property type="match status" value="1"/>
</dbReference>
<dbReference type="EC" id="3.6.-.-" evidence="3"/>
<dbReference type="Gene3D" id="1.20.5.170">
    <property type="match status" value="1"/>
</dbReference>
<feature type="domain" description="AAA+ ATPase" evidence="2">
    <location>
        <begin position="55"/>
        <end position="274"/>
    </location>
</feature>
<protein>
    <submittedName>
        <fullName evidence="3">Putative GTPase</fullName>
        <ecNumber evidence="3">3.6.-.-</ecNumber>
    </submittedName>
</protein>
<dbReference type="InterPro" id="IPR005129">
    <property type="entry name" value="GTPase_ArgK"/>
</dbReference>
<evidence type="ECO:0000313" key="3">
    <source>
        <dbReference type="EMBL" id="QDU84551.1"/>
    </source>
</evidence>
<dbReference type="InterPro" id="IPR003593">
    <property type="entry name" value="AAA+_ATPase"/>
</dbReference>
<dbReference type="GO" id="GO:0005737">
    <property type="term" value="C:cytoplasm"/>
    <property type="evidence" value="ECO:0007669"/>
    <property type="project" value="TreeGrafter"/>
</dbReference>
<keyword evidence="4" id="KW-1185">Reference proteome</keyword>
<dbReference type="GO" id="GO:0005525">
    <property type="term" value="F:GTP binding"/>
    <property type="evidence" value="ECO:0007669"/>
    <property type="project" value="InterPro"/>
</dbReference>
<evidence type="ECO:0000256" key="1">
    <source>
        <dbReference type="ARBA" id="ARBA00009625"/>
    </source>
</evidence>
<dbReference type="InterPro" id="IPR027417">
    <property type="entry name" value="P-loop_NTPase"/>
</dbReference>
<accession>A0A518CZA1</accession>
<dbReference type="Pfam" id="PF03308">
    <property type="entry name" value="MeaB"/>
    <property type="match status" value="1"/>
</dbReference>
<dbReference type="Gene3D" id="1.10.287.130">
    <property type="match status" value="1"/>
</dbReference>
<dbReference type="Proteomes" id="UP000319342">
    <property type="component" value="Chromosome"/>
</dbReference>
<evidence type="ECO:0000259" key="2">
    <source>
        <dbReference type="SMART" id="SM00382"/>
    </source>
</evidence>
<organism evidence="3 4">
    <name type="scientific">Rohdeia mirabilis</name>
    <dbReference type="NCBI Taxonomy" id="2528008"/>
    <lineage>
        <taxon>Bacteria</taxon>
        <taxon>Pseudomonadati</taxon>
        <taxon>Planctomycetota</taxon>
        <taxon>Planctomycetia</taxon>
        <taxon>Planctomycetia incertae sedis</taxon>
        <taxon>Rohdeia</taxon>
    </lineage>
</organism>
<comment type="similarity">
    <text evidence="1">Belongs to the SIMIBI class G3E GTPase family. ArgK/MeaB subfamily.</text>
</comment>
<dbReference type="EMBL" id="CP036290">
    <property type="protein sequence ID" value="QDU84551.1"/>
    <property type="molecule type" value="Genomic_DNA"/>
</dbReference>
<name>A0A518CZA1_9BACT</name>